<dbReference type="Proteomes" id="UP000315289">
    <property type="component" value="Unassembled WGS sequence"/>
</dbReference>
<organism evidence="2 3">
    <name type="scientific">Candidatus Nitrosocosmicus arcticus</name>
    <dbReference type="NCBI Taxonomy" id="2035267"/>
    <lineage>
        <taxon>Archaea</taxon>
        <taxon>Nitrososphaerota</taxon>
        <taxon>Nitrososphaeria</taxon>
        <taxon>Nitrososphaerales</taxon>
        <taxon>Nitrososphaeraceae</taxon>
        <taxon>Candidatus Nitrosocosmicus</taxon>
    </lineage>
</organism>
<gene>
    <name evidence="2" type="ORF">NARC_50166</name>
</gene>
<name>A0A557SWJ7_9ARCH</name>
<sequence length="109" mass="12419">MIFQILALWGCMPEITKGCIDMTNASSTYLSIVLGAIVGGLITWWVYKIQKNTTAKQDETLRRINDIEESHDRVLKSIQHSQQHQETILKKILSLEKKMDAIAEPHKPS</sequence>
<protein>
    <submittedName>
        <fullName evidence="2">Uncharacterized protein</fullName>
    </submittedName>
</protein>
<dbReference type="EMBL" id="VOAH01000005">
    <property type="protein sequence ID" value="TVP40985.1"/>
    <property type="molecule type" value="Genomic_DNA"/>
</dbReference>
<feature type="transmembrane region" description="Helical" evidence="1">
    <location>
        <begin position="29"/>
        <end position="47"/>
    </location>
</feature>
<accession>A0A557SWJ7</accession>
<evidence type="ECO:0000256" key="1">
    <source>
        <dbReference type="SAM" id="Phobius"/>
    </source>
</evidence>
<reference evidence="2 3" key="1">
    <citation type="journal article" date="2019" name="Front. Microbiol.">
        <title>Ammonia Oxidation by the Arctic Terrestrial Thaumarchaeote Candidatus Nitrosocosmicus arcticus Is Stimulated by Increasing Temperatures.</title>
        <authorList>
            <person name="Alves R.J.E."/>
            <person name="Kerou M."/>
            <person name="Zappe A."/>
            <person name="Bittner R."/>
            <person name="Abby S.S."/>
            <person name="Schmidt H.A."/>
            <person name="Pfeifer K."/>
            <person name="Schleper C."/>
        </authorList>
    </citation>
    <scope>NUCLEOTIDE SEQUENCE [LARGE SCALE GENOMIC DNA]</scope>
    <source>
        <strain evidence="2 3">Kfb</strain>
    </source>
</reference>
<proteinExistence type="predicted"/>
<comment type="caution">
    <text evidence="2">The sequence shown here is derived from an EMBL/GenBank/DDBJ whole genome shotgun (WGS) entry which is preliminary data.</text>
</comment>
<evidence type="ECO:0000313" key="2">
    <source>
        <dbReference type="EMBL" id="TVP40985.1"/>
    </source>
</evidence>
<keyword evidence="3" id="KW-1185">Reference proteome</keyword>
<evidence type="ECO:0000313" key="3">
    <source>
        <dbReference type="Proteomes" id="UP000315289"/>
    </source>
</evidence>
<dbReference type="AlphaFoldDB" id="A0A557SWJ7"/>
<keyword evidence="1" id="KW-0812">Transmembrane</keyword>
<keyword evidence="1" id="KW-0472">Membrane</keyword>
<keyword evidence="1" id="KW-1133">Transmembrane helix</keyword>